<evidence type="ECO:0000256" key="13">
    <source>
        <dbReference type="ARBA" id="ARBA00025368"/>
    </source>
</evidence>
<comment type="cofactor">
    <cofactor evidence="1">
        <name>[4Fe-4S] cluster</name>
        <dbReference type="ChEBI" id="CHEBI:49883"/>
    </cofactor>
</comment>
<dbReference type="GO" id="GO:0000166">
    <property type="term" value="F:nucleotide binding"/>
    <property type="evidence" value="ECO:0007669"/>
    <property type="project" value="UniProtKB-KW"/>
</dbReference>
<comment type="function">
    <text evidence="13">Probable component of the wybutosine biosynthesis pathway. Wybutosine is a hyper modified guanosine with a tricyclic base found at the 3'-position adjacent to the anticodon of eukaryotic phenylalanine tRNA. Catalyzes the condensation of N-methylguanine with 2 carbon atoms from pyruvate to form the tricyclic 4-demethylwyosine, an intermediate in wybutosine biosynthesis.</text>
</comment>
<keyword evidence="10" id="KW-0408">Iron</keyword>
<evidence type="ECO:0000256" key="14">
    <source>
        <dbReference type="ARBA" id="ARBA00049466"/>
    </source>
</evidence>
<dbReference type="GO" id="GO:0102521">
    <property type="term" value="F:tRNA-4-demethylwyosine synthase activity"/>
    <property type="evidence" value="ECO:0007669"/>
    <property type="project" value="UniProtKB-EC"/>
</dbReference>
<dbReference type="PROSITE" id="PS51918">
    <property type="entry name" value="RADICAL_SAM"/>
    <property type="match status" value="1"/>
</dbReference>
<dbReference type="SUPFAM" id="SSF52218">
    <property type="entry name" value="Flavoproteins"/>
    <property type="match status" value="1"/>
</dbReference>
<evidence type="ECO:0000259" key="16">
    <source>
        <dbReference type="PROSITE" id="PS51918"/>
    </source>
</evidence>
<keyword evidence="8" id="KW-0479">Metal-binding</keyword>
<keyword evidence="11" id="KW-0411">Iron-sulfur</keyword>
<keyword evidence="7" id="KW-0819">tRNA processing</keyword>
<dbReference type="InterPro" id="IPR008254">
    <property type="entry name" value="Flavodoxin/NO_synth"/>
</dbReference>
<evidence type="ECO:0000256" key="12">
    <source>
        <dbReference type="ARBA" id="ARBA00023239"/>
    </source>
</evidence>
<evidence type="ECO:0000313" key="17">
    <source>
        <dbReference type="EMBL" id="KAL2318709.1"/>
    </source>
</evidence>
<dbReference type="PRINTS" id="PR00369">
    <property type="entry name" value="FLAVODOXIN"/>
</dbReference>
<dbReference type="InterPro" id="IPR034556">
    <property type="entry name" value="tRNA_wybutosine-synthase"/>
</dbReference>
<evidence type="ECO:0000259" key="15">
    <source>
        <dbReference type="PROSITE" id="PS50902"/>
    </source>
</evidence>
<proteinExistence type="inferred from homology"/>
<keyword evidence="18" id="KW-1185">Reference proteome</keyword>
<comment type="catalytic activity">
    <reaction evidence="14">
        <text>N(1)-methylguanosine(37) in tRNA(Phe) + pyruvate + S-adenosyl-L-methionine = 4-demethylwyosine(37) in tRNA(Phe) + 5'-deoxyadenosine + L-methionine + CO2 + H2O</text>
        <dbReference type="Rhea" id="RHEA:36347"/>
        <dbReference type="Rhea" id="RHEA-COMP:10164"/>
        <dbReference type="Rhea" id="RHEA-COMP:10165"/>
        <dbReference type="ChEBI" id="CHEBI:15361"/>
        <dbReference type="ChEBI" id="CHEBI:15377"/>
        <dbReference type="ChEBI" id="CHEBI:16526"/>
        <dbReference type="ChEBI" id="CHEBI:17319"/>
        <dbReference type="ChEBI" id="CHEBI:57844"/>
        <dbReference type="ChEBI" id="CHEBI:59789"/>
        <dbReference type="ChEBI" id="CHEBI:64315"/>
        <dbReference type="ChEBI" id="CHEBI:73542"/>
        <dbReference type="EC" id="4.1.3.44"/>
    </reaction>
</comment>
<dbReference type="InterPro" id="IPR013785">
    <property type="entry name" value="Aldolase_TIM"/>
</dbReference>
<dbReference type="EC" id="4.1.3.44" evidence="4"/>
<keyword evidence="5" id="KW-0004">4Fe-4S</keyword>
<evidence type="ECO:0000256" key="5">
    <source>
        <dbReference type="ARBA" id="ARBA00022485"/>
    </source>
</evidence>
<comment type="caution">
    <text evidence="17">The sequence shown here is derived from an EMBL/GenBank/DDBJ whole genome shotgun (WGS) entry which is preliminary data.</text>
</comment>
<dbReference type="SFLD" id="SFLDS00029">
    <property type="entry name" value="Radical_SAM"/>
    <property type="match status" value="1"/>
</dbReference>
<dbReference type="Proteomes" id="UP001603857">
    <property type="component" value="Unassembled WGS sequence"/>
</dbReference>
<evidence type="ECO:0000256" key="8">
    <source>
        <dbReference type="ARBA" id="ARBA00022723"/>
    </source>
</evidence>
<dbReference type="InterPro" id="IPR001094">
    <property type="entry name" value="Flavdoxin-like"/>
</dbReference>
<dbReference type="PANTHER" id="PTHR13930">
    <property type="entry name" value="S-ADENOSYL-L-METHIONINE-DEPENDENT TRNA 4-DEMETHYLWYOSINE SYNTHASE"/>
    <property type="match status" value="1"/>
</dbReference>
<evidence type="ECO:0000256" key="9">
    <source>
        <dbReference type="ARBA" id="ARBA00022741"/>
    </source>
</evidence>
<sequence length="646" mass="71819">MSISTSLSSVPARLTLLALFSATTFYCLYKSRRLRHLKHKLYPNPNPNPKILFISETGTAKSLARRLHSLLASNAVAFDVVDCQHYEPEDLPKETLILLVASTWQDGTPPAASRFFASWLTDAAADFRAGSLLLSRCRFSVFGVGSRAYGDDAFNAVARALAENLRALGAAEVVPLCVGDVDGGDLNAVFDRWCAKVVEFLKGGGIAEDDDDGVGDDVAAGECGVVSSSDEDSDVESEIVDLEDIAGKAPSRKWVANGEESNGKLNGKKEMVTPVIRANLLKQGYKIIGSHSGVKLCRWTKAQLRGRGGCYKHSFYGIESHRCMEATPSLACANKCVFCWRHHTNPVGKSWQWEMDDPIEIVNTAIDLHTNMIKQMKGVPGVTLERLNEGLSPRHCALSLVGEPIMYPEINALVDELHKRRISTFLVTNAQFPEKIKLLKPITQLYVSVDAATKDSLKAIDRPLFGDFWERFIDSLTALKQKHQRTVYRLTLVKGWNTEDVDAYSKLFSLGEPDFVEIKGVTYCGSSTTSKLTMENVPWHTDVKAFSEALALKSQGEYEVACEHEHSCCVLLAKTNKFKIDGQWYTWIDYEKFHDLVASGRTFDSRDYMSVTPSWAVYGSEESGFDPGQLRYRKERHHKSSRNQSG</sequence>
<accession>A0ABD1L5C1</accession>
<dbReference type="Gene3D" id="3.20.20.70">
    <property type="entry name" value="Aldolase class I"/>
    <property type="match status" value="1"/>
</dbReference>
<evidence type="ECO:0000256" key="4">
    <source>
        <dbReference type="ARBA" id="ARBA00012821"/>
    </source>
</evidence>
<gene>
    <name evidence="17" type="ORF">Fmac_032585</name>
</gene>
<dbReference type="InterPro" id="IPR029039">
    <property type="entry name" value="Flavoprotein-like_sf"/>
</dbReference>
<dbReference type="GO" id="GO:0046872">
    <property type="term" value="F:metal ion binding"/>
    <property type="evidence" value="ECO:0007669"/>
    <property type="project" value="UniProtKB-KW"/>
</dbReference>
<dbReference type="InterPro" id="IPR058240">
    <property type="entry name" value="rSAM_sf"/>
</dbReference>
<comment type="similarity">
    <text evidence="3">Belongs to the TYW1 family.</text>
</comment>
<organism evidence="17 18">
    <name type="scientific">Flemingia macrophylla</name>
    <dbReference type="NCBI Taxonomy" id="520843"/>
    <lineage>
        <taxon>Eukaryota</taxon>
        <taxon>Viridiplantae</taxon>
        <taxon>Streptophyta</taxon>
        <taxon>Embryophyta</taxon>
        <taxon>Tracheophyta</taxon>
        <taxon>Spermatophyta</taxon>
        <taxon>Magnoliopsida</taxon>
        <taxon>eudicotyledons</taxon>
        <taxon>Gunneridae</taxon>
        <taxon>Pentapetalae</taxon>
        <taxon>rosids</taxon>
        <taxon>fabids</taxon>
        <taxon>Fabales</taxon>
        <taxon>Fabaceae</taxon>
        <taxon>Papilionoideae</taxon>
        <taxon>50 kb inversion clade</taxon>
        <taxon>NPAAA clade</taxon>
        <taxon>indigoferoid/millettioid clade</taxon>
        <taxon>Phaseoleae</taxon>
        <taxon>Flemingia</taxon>
    </lineage>
</organism>
<dbReference type="CDD" id="cd01335">
    <property type="entry name" value="Radical_SAM"/>
    <property type="match status" value="1"/>
</dbReference>
<dbReference type="GO" id="GO:0051539">
    <property type="term" value="F:4 iron, 4 sulfur cluster binding"/>
    <property type="evidence" value="ECO:0007669"/>
    <property type="project" value="UniProtKB-KW"/>
</dbReference>
<protein>
    <recommendedName>
        <fullName evidence="4">tRNA 4-demethylwyosine synthase (AdoMet-dependent)</fullName>
        <ecNumber evidence="4">4.1.3.44</ecNumber>
    </recommendedName>
</protein>
<evidence type="ECO:0000313" key="18">
    <source>
        <dbReference type="Proteomes" id="UP001603857"/>
    </source>
</evidence>
<dbReference type="InterPro" id="IPR007197">
    <property type="entry name" value="rSAM"/>
</dbReference>
<dbReference type="AlphaFoldDB" id="A0ABD1L5C1"/>
<dbReference type="FunFam" id="3.20.20.70:FF:000196">
    <property type="entry name" value="S-adenosyl-L-methionine-dependent tRNA 4-demethylwyosine synthase"/>
    <property type="match status" value="1"/>
</dbReference>
<feature type="domain" description="Flavodoxin-like" evidence="15">
    <location>
        <begin position="49"/>
        <end position="198"/>
    </location>
</feature>
<evidence type="ECO:0000256" key="1">
    <source>
        <dbReference type="ARBA" id="ARBA00001966"/>
    </source>
</evidence>
<dbReference type="PROSITE" id="PS50902">
    <property type="entry name" value="FLAVODOXIN_LIKE"/>
    <property type="match status" value="1"/>
</dbReference>
<dbReference type="Pfam" id="PF04055">
    <property type="entry name" value="Radical_SAM"/>
    <property type="match status" value="1"/>
</dbReference>
<reference evidence="17 18" key="1">
    <citation type="submission" date="2024-08" db="EMBL/GenBank/DDBJ databases">
        <title>Insights into the chromosomal genome structure of Flemingia macrophylla.</title>
        <authorList>
            <person name="Ding Y."/>
            <person name="Zhao Y."/>
            <person name="Bi W."/>
            <person name="Wu M."/>
            <person name="Zhao G."/>
            <person name="Gong Y."/>
            <person name="Li W."/>
            <person name="Zhang P."/>
        </authorList>
    </citation>
    <scope>NUCLEOTIDE SEQUENCE [LARGE SCALE GENOMIC DNA]</scope>
    <source>
        <strain evidence="17">DYQJB</strain>
        <tissue evidence="17">Leaf</tissue>
    </source>
</reference>
<dbReference type="SUPFAM" id="SSF102114">
    <property type="entry name" value="Radical SAM enzymes"/>
    <property type="match status" value="1"/>
</dbReference>
<evidence type="ECO:0000256" key="7">
    <source>
        <dbReference type="ARBA" id="ARBA00022694"/>
    </source>
</evidence>
<keyword evidence="6" id="KW-0949">S-adenosyl-L-methionine</keyword>
<dbReference type="InterPro" id="IPR013917">
    <property type="entry name" value="tRNA_wybutosine-synth"/>
</dbReference>
<dbReference type="Pfam" id="PF08608">
    <property type="entry name" value="Wyosine_form"/>
    <property type="match status" value="1"/>
</dbReference>
<dbReference type="SFLD" id="SFLDG01071">
    <property type="entry name" value="tRNA_wybutosine-synthesizing"/>
    <property type="match status" value="1"/>
</dbReference>
<comment type="pathway">
    <text evidence="2">tRNA modification; wybutosine-tRNA(Phe) biosynthesis.</text>
</comment>
<dbReference type="SFLD" id="SFLDF00284">
    <property type="entry name" value="tRNA_wybutosine-synthesizing"/>
    <property type="match status" value="1"/>
</dbReference>
<feature type="domain" description="Radical SAM core" evidence="16">
    <location>
        <begin position="316"/>
        <end position="559"/>
    </location>
</feature>
<keyword evidence="9" id="KW-0547">Nucleotide-binding</keyword>
<dbReference type="Pfam" id="PF00258">
    <property type="entry name" value="Flavodoxin_1"/>
    <property type="match status" value="1"/>
</dbReference>
<dbReference type="EMBL" id="JBGMDY010000011">
    <property type="protein sequence ID" value="KAL2318709.1"/>
    <property type="molecule type" value="Genomic_DNA"/>
</dbReference>
<evidence type="ECO:0000256" key="3">
    <source>
        <dbReference type="ARBA" id="ARBA00010115"/>
    </source>
</evidence>
<dbReference type="Gene3D" id="3.40.50.360">
    <property type="match status" value="1"/>
</dbReference>
<evidence type="ECO:0000256" key="10">
    <source>
        <dbReference type="ARBA" id="ARBA00023004"/>
    </source>
</evidence>
<keyword evidence="12" id="KW-0456">Lyase</keyword>
<evidence type="ECO:0000256" key="2">
    <source>
        <dbReference type="ARBA" id="ARBA00004797"/>
    </source>
</evidence>
<name>A0ABD1L5C1_9FABA</name>
<dbReference type="PANTHER" id="PTHR13930:SF0">
    <property type="entry name" value="S-ADENOSYL-L-METHIONINE-DEPENDENT TRNA 4-DEMETHYLWYOSINE SYNTHASE TYW1-RELATED"/>
    <property type="match status" value="1"/>
</dbReference>
<evidence type="ECO:0000256" key="11">
    <source>
        <dbReference type="ARBA" id="ARBA00023014"/>
    </source>
</evidence>
<dbReference type="GO" id="GO:0008033">
    <property type="term" value="P:tRNA processing"/>
    <property type="evidence" value="ECO:0007669"/>
    <property type="project" value="UniProtKB-KW"/>
</dbReference>
<evidence type="ECO:0000256" key="6">
    <source>
        <dbReference type="ARBA" id="ARBA00022691"/>
    </source>
</evidence>